<keyword evidence="1" id="KW-0479">Metal-binding</keyword>
<keyword evidence="1" id="KW-0862">Zinc</keyword>
<dbReference type="PANTHER" id="PTHR33054">
    <property type="entry name" value="CCHC-TYPE DOMAIN-CONTAINING PROTEIN"/>
    <property type="match status" value="1"/>
</dbReference>
<feature type="region of interest" description="Disordered" evidence="2">
    <location>
        <begin position="626"/>
        <end position="653"/>
    </location>
</feature>
<name>A0AAV7E968_ARIFI</name>
<dbReference type="PANTHER" id="PTHR33054:SF9">
    <property type="entry name" value="CCHC-TYPE DOMAIN-CONTAINING PROTEIN"/>
    <property type="match status" value="1"/>
</dbReference>
<feature type="region of interest" description="Disordered" evidence="2">
    <location>
        <begin position="540"/>
        <end position="569"/>
    </location>
</feature>
<dbReference type="InterPro" id="IPR001878">
    <property type="entry name" value="Znf_CCHC"/>
</dbReference>
<accession>A0AAV7E968</accession>
<comment type="caution">
    <text evidence="4">The sequence shown here is derived from an EMBL/GenBank/DDBJ whole genome shotgun (WGS) entry which is preliminary data.</text>
</comment>
<sequence>MIKVEELQSGQPLRVLLANEFGKSTNKWFRDWYFATFTTGDLQYIKEWYYADLVGKEYAFYFIPWFLTKFTESCTKYLTTLEQEWQLSTGTVVKAVFPPKDALTLQGKPKASIAVASPVEVSSSTPSTLEILQTVNQVIRQNNFTNLTLEAIGKQLQHLETKIVTLSHKKFSANEVSTSKAVIPTVITKQKPIILHQPPVLRLPPTDQEQQSELLKLLLEKVGKPQVSTITDSPAFSQVPLQTNSEIAAKWQEKKRKQSRPPPFDIHSNQENPFVMTNSYDARTISEWNIDQESPKGVVDTPRECLFIAMYVELKVYPLIGCKPNHSWTYTAIYNGWWYHYLSKIKGMKSLIFVKIDESGDTLLDNDGNPISRCLYDILCLGSWLCSPSILNDGAKTTMYPLHHLRCKTLTDLLTGYISTFRSRVMTLADAANPYWKQGFIEGLPTQFAMKVKEMLRPGPNEEINWNILHYGQLQTACTRQGLLLCNDLRLKKQLKQDQISQRTLGTFCQQFAYENIPEQDCSKCSKNTQPYKRRFFRKTSSKPPFIPKEKGRDTKKKGTKPSSHFHQKDQSATTAKCYKCGRTGHYARTCFARQKQKVQELQIDEQSKQKVLQLLSANQKSKTPLRIEQELREPLVTSSSSSPTSWDRKKSRTYKEDQLEAMFRMTTSLNMISSTDLSALLENLTNQKDKELLLESLLKGRQDTPKYCDKSFLEKAGIVDRWGFPRGSCKDRPSRGVKPRRGLRHRESSFGTFLGGD</sequence>
<protein>
    <recommendedName>
        <fullName evidence="3">CCHC-type domain-containing protein</fullName>
    </recommendedName>
</protein>
<dbReference type="GO" id="GO:0003676">
    <property type="term" value="F:nucleic acid binding"/>
    <property type="evidence" value="ECO:0007669"/>
    <property type="project" value="InterPro"/>
</dbReference>
<feature type="compositionally biased region" description="Basic residues" evidence="2">
    <location>
        <begin position="736"/>
        <end position="745"/>
    </location>
</feature>
<dbReference type="GO" id="GO:0008270">
    <property type="term" value="F:zinc ion binding"/>
    <property type="evidence" value="ECO:0007669"/>
    <property type="project" value="UniProtKB-KW"/>
</dbReference>
<dbReference type="Gene3D" id="4.10.60.10">
    <property type="entry name" value="Zinc finger, CCHC-type"/>
    <property type="match status" value="1"/>
</dbReference>
<dbReference type="Pfam" id="PF24496">
    <property type="entry name" value="DUF7588"/>
    <property type="match status" value="1"/>
</dbReference>
<evidence type="ECO:0000259" key="3">
    <source>
        <dbReference type="PROSITE" id="PS50158"/>
    </source>
</evidence>
<organism evidence="4 5">
    <name type="scientific">Aristolochia fimbriata</name>
    <name type="common">White veined hardy Dutchman's pipe vine</name>
    <dbReference type="NCBI Taxonomy" id="158543"/>
    <lineage>
        <taxon>Eukaryota</taxon>
        <taxon>Viridiplantae</taxon>
        <taxon>Streptophyta</taxon>
        <taxon>Embryophyta</taxon>
        <taxon>Tracheophyta</taxon>
        <taxon>Spermatophyta</taxon>
        <taxon>Magnoliopsida</taxon>
        <taxon>Magnoliidae</taxon>
        <taxon>Piperales</taxon>
        <taxon>Aristolochiaceae</taxon>
        <taxon>Aristolochia</taxon>
    </lineage>
</organism>
<feature type="region of interest" description="Disordered" evidence="2">
    <location>
        <begin position="731"/>
        <end position="758"/>
    </location>
</feature>
<reference evidence="4 5" key="1">
    <citation type="submission" date="2021-07" db="EMBL/GenBank/DDBJ databases">
        <title>The Aristolochia fimbriata genome: insights into angiosperm evolution, floral development and chemical biosynthesis.</title>
        <authorList>
            <person name="Jiao Y."/>
        </authorList>
    </citation>
    <scope>NUCLEOTIDE SEQUENCE [LARGE SCALE GENOMIC DNA]</scope>
    <source>
        <strain evidence="4">IBCAS-2021</strain>
        <tissue evidence="4">Leaf</tissue>
    </source>
</reference>
<dbReference type="InterPro" id="IPR036875">
    <property type="entry name" value="Znf_CCHC_sf"/>
</dbReference>
<evidence type="ECO:0000256" key="1">
    <source>
        <dbReference type="PROSITE-ProRule" id="PRU00047"/>
    </source>
</evidence>
<evidence type="ECO:0000256" key="2">
    <source>
        <dbReference type="SAM" id="MobiDB-lite"/>
    </source>
</evidence>
<keyword evidence="5" id="KW-1185">Reference proteome</keyword>
<dbReference type="Proteomes" id="UP000825729">
    <property type="component" value="Unassembled WGS sequence"/>
</dbReference>
<gene>
    <name evidence="4" type="ORF">H6P81_016291</name>
</gene>
<dbReference type="SUPFAM" id="SSF57756">
    <property type="entry name" value="Retrovirus zinc finger-like domains"/>
    <property type="match status" value="1"/>
</dbReference>
<keyword evidence="1" id="KW-0863">Zinc-finger</keyword>
<dbReference type="PROSITE" id="PS50158">
    <property type="entry name" value="ZF_CCHC"/>
    <property type="match status" value="1"/>
</dbReference>
<dbReference type="InterPro" id="IPR056010">
    <property type="entry name" value="DUF7588"/>
</dbReference>
<dbReference type="EMBL" id="JAINDJ010000006">
    <property type="protein sequence ID" value="KAG9444951.1"/>
    <property type="molecule type" value="Genomic_DNA"/>
</dbReference>
<proteinExistence type="predicted"/>
<dbReference type="AlphaFoldDB" id="A0AAV7E968"/>
<feature type="compositionally biased region" description="Basic residues" evidence="2">
    <location>
        <begin position="554"/>
        <end position="566"/>
    </location>
</feature>
<evidence type="ECO:0000313" key="5">
    <source>
        <dbReference type="Proteomes" id="UP000825729"/>
    </source>
</evidence>
<dbReference type="Pfam" id="PF00098">
    <property type="entry name" value="zf-CCHC"/>
    <property type="match status" value="1"/>
</dbReference>
<evidence type="ECO:0000313" key="4">
    <source>
        <dbReference type="EMBL" id="KAG9444951.1"/>
    </source>
</evidence>
<feature type="domain" description="CCHC-type" evidence="3">
    <location>
        <begin position="577"/>
        <end position="591"/>
    </location>
</feature>